<keyword evidence="1" id="KW-0175">Coiled coil</keyword>
<reference evidence="3" key="1">
    <citation type="submission" date="2021-05" db="EMBL/GenBank/DDBJ databases">
        <authorList>
            <person name="Alioto T."/>
            <person name="Alioto T."/>
            <person name="Gomez Garrido J."/>
        </authorList>
    </citation>
    <scope>NUCLEOTIDE SEQUENCE</scope>
</reference>
<dbReference type="InterPro" id="IPR036514">
    <property type="entry name" value="SGNH_hydro_sf"/>
</dbReference>
<proteinExistence type="predicted"/>
<protein>
    <submittedName>
        <fullName evidence="3">Uncharacterized protein</fullName>
    </submittedName>
</protein>
<name>A0A8D9F823_9HEMI</name>
<feature type="compositionally biased region" description="Polar residues" evidence="2">
    <location>
        <begin position="111"/>
        <end position="120"/>
    </location>
</feature>
<organism evidence="3">
    <name type="scientific">Cacopsylla melanoneura</name>
    <dbReference type="NCBI Taxonomy" id="428564"/>
    <lineage>
        <taxon>Eukaryota</taxon>
        <taxon>Metazoa</taxon>
        <taxon>Ecdysozoa</taxon>
        <taxon>Arthropoda</taxon>
        <taxon>Hexapoda</taxon>
        <taxon>Insecta</taxon>
        <taxon>Pterygota</taxon>
        <taxon>Neoptera</taxon>
        <taxon>Paraneoptera</taxon>
        <taxon>Hemiptera</taxon>
        <taxon>Sternorrhyncha</taxon>
        <taxon>Psylloidea</taxon>
        <taxon>Psyllidae</taxon>
        <taxon>Psyllinae</taxon>
        <taxon>Cacopsylla</taxon>
    </lineage>
</organism>
<evidence type="ECO:0000313" key="3">
    <source>
        <dbReference type="EMBL" id="CAG6781093.1"/>
    </source>
</evidence>
<feature type="compositionally biased region" description="Low complexity" evidence="2">
    <location>
        <begin position="76"/>
        <end position="93"/>
    </location>
</feature>
<evidence type="ECO:0000256" key="1">
    <source>
        <dbReference type="SAM" id="Coils"/>
    </source>
</evidence>
<evidence type="ECO:0000256" key="2">
    <source>
        <dbReference type="SAM" id="MobiDB-lite"/>
    </source>
</evidence>
<dbReference type="SUPFAM" id="SSF52266">
    <property type="entry name" value="SGNH hydrolase"/>
    <property type="match status" value="1"/>
</dbReference>
<feature type="coiled-coil region" evidence="1">
    <location>
        <begin position="137"/>
        <end position="164"/>
    </location>
</feature>
<feature type="region of interest" description="Disordered" evidence="2">
    <location>
        <begin position="1"/>
        <end position="48"/>
    </location>
</feature>
<accession>A0A8D9F823</accession>
<feature type="region of interest" description="Disordered" evidence="2">
    <location>
        <begin position="75"/>
        <end position="122"/>
    </location>
</feature>
<dbReference type="Gene3D" id="3.40.50.1110">
    <property type="entry name" value="SGNH hydrolase"/>
    <property type="match status" value="1"/>
</dbReference>
<sequence>MDLRYSRKYPSNKTSKKNVKSNTTSSLSASAITLVPTKPTLPPQSSFRKSIAPLKKPAGTPLAANLMARTGNNSVRLSASPAASSRLSTLPAAKTTQKQNKSRAVLGAKGSLSSGPSVQTKPKCKDTCVQTDEDCLLVSQQQEIYDLKDQIKELEETNESLQIMGIMLNPTCPSCPDFDHMIQSVSGQTGAMPAVGTSPDCNQSDELVGLRQLNRVLLRRIKGLMEEMSHMKLSLFGRTTGCLETDKVSNCGSSNPFTSTPVDRQRPCVPNPFPGPSDSSAPRLLVFGDSMTRGLGDILQDLLPEYDVLCTTCPGAPFSFAIKDLQQYAPHLTKRDIVFILAGNNNVPQLTPVYLDKELSALRNLCLSTNLVISSIPFKYNETKYNTNIFATNTSILHRCRIFQYYYFDCNFFLSRSMYTRHGLHFNKTGKNTFCKYLVNAILSFDSAITPPGFLLPGCPNTDLCDDFLANITCPLFSDTILNLSSTVNSPNSTINL</sequence>
<dbReference type="AlphaFoldDB" id="A0A8D9F823"/>
<feature type="compositionally biased region" description="Low complexity" evidence="2">
    <location>
        <begin position="20"/>
        <end position="34"/>
    </location>
</feature>
<dbReference type="EMBL" id="HBUF01621428">
    <property type="protein sequence ID" value="CAG6781093.1"/>
    <property type="molecule type" value="Transcribed_RNA"/>
</dbReference>